<dbReference type="STRING" id="56216.A0A1A6HFX9"/>
<evidence type="ECO:0000259" key="1">
    <source>
        <dbReference type="PROSITE" id="PS50234"/>
    </source>
</evidence>
<dbReference type="SUPFAM" id="SSF53300">
    <property type="entry name" value="vWA-like"/>
    <property type="match status" value="1"/>
</dbReference>
<dbReference type="AlphaFoldDB" id="A0A1A6HFX9"/>
<dbReference type="InterPro" id="IPR002035">
    <property type="entry name" value="VWF_A"/>
</dbReference>
<protein>
    <recommendedName>
        <fullName evidence="1">VWFA domain-containing protein</fullName>
    </recommendedName>
</protein>
<dbReference type="PRINTS" id="PR00453">
    <property type="entry name" value="VWFADOMAIN"/>
</dbReference>
<dbReference type="GO" id="GO:0005615">
    <property type="term" value="C:extracellular space"/>
    <property type="evidence" value="ECO:0007669"/>
    <property type="project" value="TreeGrafter"/>
</dbReference>
<dbReference type="OrthoDB" id="18894at2759"/>
<dbReference type="PANTHER" id="PTHR24020:SF17">
    <property type="entry name" value="COLLAGEN ALPHA-1(XII) CHAIN"/>
    <property type="match status" value="1"/>
</dbReference>
<dbReference type="PROSITE" id="PS50234">
    <property type="entry name" value="VWFA"/>
    <property type="match status" value="2"/>
</dbReference>
<dbReference type="Proteomes" id="UP000092124">
    <property type="component" value="Unassembled WGS sequence"/>
</dbReference>
<comment type="caution">
    <text evidence="2">The sequence shown here is derived from an EMBL/GenBank/DDBJ whole genome shotgun (WGS) entry which is preliminary data.</text>
</comment>
<evidence type="ECO:0000313" key="3">
    <source>
        <dbReference type="Proteomes" id="UP000092124"/>
    </source>
</evidence>
<gene>
    <name evidence="2" type="ORF">A6R68_16397</name>
</gene>
<dbReference type="InterPro" id="IPR036465">
    <property type="entry name" value="vWFA_dom_sf"/>
</dbReference>
<feature type="domain" description="VWFA" evidence="1">
    <location>
        <begin position="10"/>
        <end position="48"/>
    </location>
</feature>
<evidence type="ECO:0000313" key="2">
    <source>
        <dbReference type="EMBL" id="OBS77151.1"/>
    </source>
</evidence>
<dbReference type="SMART" id="SM00327">
    <property type="entry name" value="VWA"/>
    <property type="match status" value="1"/>
</dbReference>
<dbReference type="Gene3D" id="3.40.50.410">
    <property type="entry name" value="von Willebrand factor, type A domain"/>
    <property type="match status" value="2"/>
</dbReference>
<sequence length="174" mass="19213">MECFTRAEADIVLLVDGSWSIGRANFRTVRNFISRIVEVFEIGPKRVQIGMALNFIRQQSFKTQAGMRPRARKIGVLITDGKSQDDVEAPSKRLKDEGVELFAIGIKNADEDELKMIATDPDDTHAYNVADFESLSKIVDDLTINLCNSVKGPGKFSQVLVYLGGDLTLKCSAA</sequence>
<keyword evidence="3" id="KW-1185">Reference proteome</keyword>
<dbReference type="GO" id="GO:0035987">
    <property type="term" value="P:endodermal cell differentiation"/>
    <property type="evidence" value="ECO:0007669"/>
    <property type="project" value="TreeGrafter"/>
</dbReference>
<feature type="domain" description="VWFA" evidence="1">
    <location>
        <begin position="49"/>
        <end position="142"/>
    </location>
</feature>
<dbReference type="PANTHER" id="PTHR24020">
    <property type="entry name" value="COLLAGEN ALPHA"/>
    <property type="match status" value="1"/>
</dbReference>
<dbReference type="EMBL" id="LZPO01034472">
    <property type="protein sequence ID" value="OBS77151.1"/>
    <property type="molecule type" value="Genomic_DNA"/>
</dbReference>
<dbReference type="InterPro" id="IPR050525">
    <property type="entry name" value="ECM_Assembly_Org"/>
</dbReference>
<proteinExistence type="predicted"/>
<organism evidence="2 3">
    <name type="scientific">Neotoma lepida</name>
    <name type="common">Desert woodrat</name>
    <dbReference type="NCBI Taxonomy" id="56216"/>
    <lineage>
        <taxon>Eukaryota</taxon>
        <taxon>Metazoa</taxon>
        <taxon>Chordata</taxon>
        <taxon>Craniata</taxon>
        <taxon>Vertebrata</taxon>
        <taxon>Euteleostomi</taxon>
        <taxon>Mammalia</taxon>
        <taxon>Eutheria</taxon>
        <taxon>Euarchontoglires</taxon>
        <taxon>Glires</taxon>
        <taxon>Rodentia</taxon>
        <taxon>Myomorpha</taxon>
        <taxon>Muroidea</taxon>
        <taxon>Cricetidae</taxon>
        <taxon>Neotominae</taxon>
        <taxon>Neotoma</taxon>
    </lineage>
</organism>
<reference evidence="2 3" key="1">
    <citation type="submission" date="2016-06" db="EMBL/GenBank/DDBJ databases">
        <title>The Draft Genome Sequence and Annotation of the Desert Woodrat Neotoma lepida.</title>
        <authorList>
            <person name="Campbell M."/>
            <person name="Oakeson K.F."/>
            <person name="Yandell M."/>
            <person name="Halpert J.R."/>
            <person name="Dearing D."/>
        </authorList>
    </citation>
    <scope>NUCLEOTIDE SEQUENCE [LARGE SCALE GENOMIC DNA]</scope>
    <source>
        <strain evidence="2">417</strain>
        <tissue evidence="2">Liver</tissue>
    </source>
</reference>
<name>A0A1A6HFX9_NEOLE</name>
<accession>A0A1A6HFX9</accession>
<dbReference type="Pfam" id="PF00092">
    <property type="entry name" value="VWA"/>
    <property type="match status" value="1"/>
</dbReference>